<evidence type="ECO:0000256" key="4">
    <source>
        <dbReference type="ARBA" id="ARBA00022692"/>
    </source>
</evidence>
<dbReference type="SUPFAM" id="SSF161093">
    <property type="entry name" value="MgtE membrane domain-like"/>
    <property type="match status" value="2"/>
</dbReference>
<evidence type="ECO:0000256" key="2">
    <source>
        <dbReference type="ARBA" id="ARBA00009749"/>
    </source>
</evidence>
<evidence type="ECO:0000256" key="1">
    <source>
        <dbReference type="ARBA" id="ARBA00004141"/>
    </source>
</evidence>
<feature type="region of interest" description="Disordered" evidence="9">
    <location>
        <begin position="65"/>
        <end position="92"/>
    </location>
</feature>
<accession>A0A423TW58</accession>
<keyword evidence="13" id="KW-1185">Reference proteome</keyword>
<dbReference type="GO" id="GO:0005886">
    <property type="term" value="C:plasma membrane"/>
    <property type="evidence" value="ECO:0007669"/>
    <property type="project" value="TreeGrafter"/>
</dbReference>
<feature type="compositionally biased region" description="Acidic residues" evidence="9">
    <location>
        <begin position="12"/>
        <end position="23"/>
    </location>
</feature>
<evidence type="ECO:0000256" key="10">
    <source>
        <dbReference type="SAM" id="Phobius"/>
    </source>
</evidence>
<dbReference type="Gene3D" id="1.10.357.20">
    <property type="entry name" value="SLC41 divalent cation transporters, integral membrane domain"/>
    <property type="match status" value="2"/>
</dbReference>
<keyword evidence="8 10" id="KW-0472">Membrane</keyword>
<comment type="subcellular location">
    <subcellularLocation>
        <location evidence="1">Membrane</location>
        <topology evidence="1">Multi-pass membrane protein</topology>
    </subcellularLocation>
</comment>
<proteinExistence type="inferred from homology"/>
<dbReference type="FunFam" id="1.10.357.20:FF:000002">
    <property type="entry name" value="Solute carrier family 41, member 2"/>
    <property type="match status" value="1"/>
</dbReference>
<keyword evidence="5" id="KW-0460">Magnesium</keyword>
<feature type="compositionally biased region" description="Basic and acidic residues" evidence="9">
    <location>
        <begin position="1"/>
        <end position="11"/>
    </location>
</feature>
<evidence type="ECO:0000256" key="9">
    <source>
        <dbReference type="SAM" id="MobiDB-lite"/>
    </source>
</evidence>
<reference evidence="12 13" key="1">
    <citation type="submission" date="2018-04" db="EMBL/GenBank/DDBJ databases">
        <authorList>
            <person name="Zhang X."/>
            <person name="Yuan J."/>
            <person name="Li F."/>
            <person name="Xiang J."/>
        </authorList>
    </citation>
    <scope>NUCLEOTIDE SEQUENCE [LARGE SCALE GENOMIC DNA]</scope>
    <source>
        <tissue evidence="12">Muscle</tissue>
    </source>
</reference>
<feature type="transmembrane region" description="Helical" evidence="10">
    <location>
        <begin position="179"/>
        <end position="208"/>
    </location>
</feature>
<evidence type="ECO:0000256" key="6">
    <source>
        <dbReference type="ARBA" id="ARBA00022989"/>
    </source>
</evidence>
<dbReference type="Proteomes" id="UP000283509">
    <property type="component" value="Unassembled WGS sequence"/>
</dbReference>
<feature type="transmembrane region" description="Helical" evidence="10">
    <location>
        <begin position="289"/>
        <end position="308"/>
    </location>
</feature>
<dbReference type="InterPro" id="IPR036739">
    <property type="entry name" value="SLC41_membr_dom_sf"/>
</dbReference>
<dbReference type="EMBL" id="QCYY01001083">
    <property type="protein sequence ID" value="ROT80708.1"/>
    <property type="molecule type" value="Genomic_DNA"/>
</dbReference>
<feature type="region of interest" description="Disordered" evidence="9">
    <location>
        <begin position="1"/>
        <end position="25"/>
    </location>
</feature>
<reference evidence="12 13" key="2">
    <citation type="submission" date="2019-01" db="EMBL/GenBank/DDBJ databases">
        <title>The decoding of complex shrimp genome reveals the adaptation for benthos swimmer, frequently molting mechanism and breeding impact on genome.</title>
        <authorList>
            <person name="Sun Y."/>
            <person name="Gao Y."/>
            <person name="Yu Y."/>
        </authorList>
    </citation>
    <scope>NUCLEOTIDE SEQUENCE [LARGE SCALE GENOMIC DNA]</scope>
    <source>
        <tissue evidence="12">Muscle</tissue>
    </source>
</reference>
<feature type="transmembrane region" description="Helical" evidence="10">
    <location>
        <begin position="480"/>
        <end position="505"/>
    </location>
</feature>
<feature type="transmembrane region" description="Helical" evidence="10">
    <location>
        <begin position="214"/>
        <end position="244"/>
    </location>
</feature>
<feature type="domain" description="SLC41A/MgtE integral membrane" evidence="11">
    <location>
        <begin position="354"/>
        <end position="497"/>
    </location>
</feature>
<dbReference type="Pfam" id="PF01769">
    <property type="entry name" value="MgtE"/>
    <property type="match status" value="2"/>
</dbReference>
<protein>
    <submittedName>
        <fullName evidence="12">Solute carrier family 41 member 2</fullName>
    </submittedName>
</protein>
<feature type="domain" description="SLC41A/MgtE integral membrane" evidence="11">
    <location>
        <begin position="142"/>
        <end position="275"/>
    </location>
</feature>
<keyword evidence="7" id="KW-0406">Ion transport</keyword>
<evidence type="ECO:0000256" key="5">
    <source>
        <dbReference type="ARBA" id="ARBA00022842"/>
    </source>
</evidence>
<evidence type="ECO:0000256" key="7">
    <source>
        <dbReference type="ARBA" id="ARBA00023065"/>
    </source>
</evidence>
<dbReference type="AlphaFoldDB" id="A0A423TW58"/>
<organism evidence="12 13">
    <name type="scientific">Penaeus vannamei</name>
    <name type="common">Whiteleg shrimp</name>
    <name type="synonym">Litopenaeus vannamei</name>
    <dbReference type="NCBI Taxonomy" id="6689"/>
    <lineage>
        <taxon>Eukaryota</taxon>
        <taxon>Metazoa</taxon>
        <taxon>Ecdysozoa</taxon>
        <taxon>Arthropoda</taxon>
        <taxon>Crustacea</taxon>
        <taxon>Multicrustacea</taxon>
        <taxon>Malacostraca</taxon>
        <taxon>Eumalacostraca</taxon>
        <taxon>Eucarida</taxon>
        <taxon>Decapoda</taxon>
        <taxon>Dendrobranchiata</taxon>
        <taxon>Penaeoidea</taxon>
        <taxon>Penaeidae</taxon>
        <taxon>Penaeus</taxon>
    </lineage>
</organism>
<gene>
    <name evidence="12" type="ORF">C7M84_000544</name>
</gene>
<evidence type="ECO:0000313" key="13">
    <source>
        <dbReference type="Proteomes" id="UP000283509"/>
    </source>
</evidence>
<feature type="transmembrane region" description="Helical" evidence="10">
    <location>
        <begin position="320"/>
        <end position="340"/>
    </location>
</feature>
<evidence type="ECO:0000259" key="11">
    <source>
        <dbReference type="Pfam" id="PF01769"/>
    </source>
</evidence>
<dbReference type="PANTHER" id="PTHR16228">
    <property type="entry name" value="DIVALENT CATION TRANSPORTER SOLUTE CARRIER FAMILY 41"/>
    <property type="match status" value="1"/>
</dbReference>
<feature type="transmembrane region" description="Helical" evidence="10">
    <location>
        <begin position="105"/>
        <end position="126"/>
    </location>
</feature>
<feature type="transmembrane region" description="Helical" evidence="10">
    <location>
        <begin position="412"/>
        <end position="431"/>
    </location>
</feature>
<keyword evidence="3" id="KW-0813">Transport</keyword>
<feature type="transmembrane region" description="Helical" evidence="10">
    <location>
        <begin position="256"/>
        <end position="277"/>
    </location>
</feature>
<comment type="caution">
    <text evidence="12">The sequence shown here is derived from an EMBL/GenBank/DDBJ whole genome shotgun (WGS) entry which is preliminary data.</text>
</comment>
<dbReference type="InterPro" id="IPR006667">
    <property type="entry name" value="SLC41_membr_dom"/>
</dbReference>
<evidence type="ECO:0000313" key="12">
    <source>
        <dbReference type="EMBL" id="ROT80708.1"/>
    </source>
</evidence>
<comment type="similarity">
    <text evidence="2">Belongs to the SLC41A transporter family.</text>
</comment>
<dbReference type="GO" id="GO:0008324">
    <property type="term" value="F:monoatomic cation transmembrane transporter activity"/>
    <property type="evidence" value="ECO:0007669"/>
    <property type="project" value="InterPro"/>
</dbReference>
<dbReference type="FunFam" id="1.10.357.20:FF:000001">
    <property type="entry name" value="Solute carrier family 41 member 2"/>
    <property type="match status" value="1"/>
</dbReference>
<keyword evidence="6 10" id="KW-1133">Transmembrane helix</keyword>
<dbReference type="InterPro" id="IPR045349">
    <property type="entry name" value="SLC41A1-3"/>
</dbReference>
<name>A0A423TW58_PENVA</name>
<dbReference type="OrthoDB" id="5791097at2759"/>
<feature type="transmembrane region" description="Helical" evidence="10">
    <location>
        <begin position="438"/>
        <end position="460"/>
    </location>
</feature>
<dbReference type="PANTHER" id="PTHR16228:SF7">
    <property type="entry name" value="SLC41A_MGTE INTEGRAL MEMBRANE DOMAIN-CONTAINING PROTEIN"/>
    <property type="match status" value="1"/>
</dbReference>
<evidence type="ECO:0000256" key="3">
    <source>
        <dbReference type="ARBA" id="ARBA00022448"/>
    </source>
</evidence>
<dbReference type="STRING" id="6689.A0A423TW58"/>
<sequence>MVLGKEEKSPEEVMEGGGEENEPMIDKTLEVQVVPAQTEELEVVVENPDSANPIIKTKIKTKEGDGLYEERSTSSASDDDQGISLLQGDGEPDQGETSLSILMQVMLPFLVAGLGMVGAGLVLDLVQHWEVFKVVSELFIMVPALLGLKGNLEMTLASRLSTHANLGHLDKREECISMIIGNLALIQCQAIVVGFLASVAAVVMGWIPEGLFDIIHALLLCASALVTASLASFILGVIMVGVILFSRKCNINPDNVATPIAASLGDLTTLGLLAWIASVLYASKNTDQWLSPVIVVGYILSLPLWVWLASRNKHTKEVLYSGWTPVISAMMISSLGGLILDYTVSSYKGIAVFQPVINGVGGNLVAVQASRISTALHAAAPLGKMPKFVTNLCINPISAFCARVGHPRTARVLLLLVVPGHLVFMYTISYLKAGHTSLTPIFVVTYLLAAFLQVAILLYVAHVMVHYMWKASIDPDNSAIPYLTALGDLLGTGLLAMAFHFLYVVGDRDADVGD</sequence>
<evidence type="ECO:0000256" key="8">
    <source>
        <dbReference type="ARBA" id="ARBA00023136"/>
    </source>
</evidence>
<keyword evidence="4 10" id="KW-0812">Transmembrane</keyword>